<evidence type="ECO:0000256" key="2">
    <source>
        <dbReference type="ARBA" id="ARBA00022679"/>
    </source>
</evidence>
<organism evidence="5 6">
    <name type="scientific">Pseudoalteromonas fenneropenaei</name>
    <dbReference type="NCBI Taxonomy" id="1737459"/>
    <lineage>
        <taxon>Bacteria</taxon>
        <taxon>Pseudomonadati</taxon>
        <taxon>Pseudomonadota</taxon>
        <taxon>Gammaproteobacteria</taxon>
        <taxon>Alteromonadales</taxon>
        <taxon>Pseudoalteromonadaceae</taxon>
        <taxon>Pseudoalteromonas</taxon>
    </lineage>
</organism>
<keyword evidence="2 4" id="KW-0808">Transferase</keyword>
<evidence type="ECO:0000313" key="6">
    <source>
        <dbReference type="Proteomes" id="UP001595453"/>
    </source>
</evidence>
<dbReference type="InterPro" id="IPR042221">
    <property type="entry name" value="Leu/Phe-tRNA_Trfase_N"/>
</dbReference>
<dbReference type="PANTHER" id="PTHR30098:SF2">
    <property type="entry name" value="LEUCYL_PHENYLALANYL-TRNA--PROTEIN TRANSFERASE"/>
    <property type="match status" value="1"/>
</dbReference>
<dbReference type="SUPFAM" id="SSF55729">
    <property type="entry name" value="Acyl-CoA N-acyltransferases (Nat)"/>
    <property type="match status" value="1"/>
</dbReference>
<keyword evidence="3 4" id="KW-0012">Acyltransferase</keyword>
<keyword evidence="6" id="KW-1185">Reference proteome</keyword>
<dbReference type="PANTHER" id="PTHR30098">
    <property type="entry name" value="LEUCYL/PHENYLALANYL-TRNA--PROTEIN TRANSFERASE"/>
    <property type="match status" value="1"/>
</dbReference>
<dbReference type="RefSeq" id="WP_377122140.1">
    <property type="nucleotide sequence ID" value="NZ_JBHRSD010000011.1"/>
</dbReference>
<comment type="catalytic activity">
    <reaction evidence="4">
        <text>L-phenylalanyl-tRNA(Phe) + an N-terminal L-alpha-aminoacyl-[protein] = an N-terminal L-phenylalanyl-L-alpha-aminoacyl-[protein] + tRNA(Phe)</text>
        <dbReference type="Rhea" id="RHEA:43632"/>
        <dbReference type="Rhea" id="RHEA-COMP:9668"/>
        <dbReference type="Rhea" id="RHEA-COMP:9699"/>
        <dbReference type="Rhea" id="RHEA-COMP:10636"/>
        <dbReference type="Rhea" id="RHEA-COMP:10637"/>
        <dbReference type="ChEBI" id="CHEBI:78442"/>
        <dbReference type="ChEBI" id="CHEBI:78531"/>
        <dbReference type="ChEBI" id="CHEBI:78597"/>
        <dbReference type="ChEBI" id="CHEBI:83561"/>
        <dbReference type="EC" id="2.3.2.6"/>
    </reaction>
</comment>
<dbReference type="Gene3D" id="3.30.70.3550">
    <property type="entry name" value="Leucyl/phenylalanyl-tRNA-protein transferase, N-terminal domain"/>
    <property type="match status" value="1"/>
</dbReference>
<dbReference type="EMBL" id="JBHRSD010000011">
    <property type="protein sequence ID" value="MFC3032132.1"/>
    <property type="molecule type" value="Genomic_DNA"/>
</dbReference>
<dbReference type="InterPro" id="IPR004616">
    <property type="entry name" value="Leu/Phe-tRNA_Trfase"/>
</dbReference>
<comment type="function">
    <text evidence="4">Functions in the N-end rule pathway of protein degradation where it conjugates Leu, Phe and, less efficiently, Met from aminoacyl-tRNAs to the N-termini of proteins containing an N-terminal arginine or lysine.</text>
</comment>
<proteinExistence type="inferred from homology"/>
<name>A0ABV7CHS0_9GAMM</name>
<gene>
    <name evidence="4 5" type="primary">aat</name>
    <name evidence="5" type="ORF">ACFOEE_06345</name>
</gene>
<comment type="subcellular location">
    <subcellularLocation>
        <location evidence="4">Cytoplasm</location>
    </subcellularLocation>
</comment>
<comment type="similarity">
    <text evidence="4">Belongs to the L/F-transferase family.</text>
</comment>
<dbReference type="Pfam" id="PF03588">
    <property type="entry name" value="Leu_Phe_trans"/>
    <property type="match status" value="1"/>
</dbReference>
<evidence type="ECO:0000313" key="5">
    <source>
        <dbReference type="EMBL" id="MFC3032132.1"/>
    </source>
</evidence>
<dbReference type="NCBIfam" id="TIGR00667">
    <property type="entry name" value="aat"/>
    <property type="match status" value="1"/>
</dbReference>
<sequence length="238" mass="27339">MMQQLYFLSPLELDFPDPETALQDPDGLLAVGGCLSLMRLKNAYNNGIFPWYNEQEPIMWWSPSQRGIIELDEFHVSRSLKRTARRLTPKVTINHAFVDVMRACREQRLHREGTWISRAMLKAYHDAHLAGFAHSLEVWHQGALAGGLYGIMQNGVFCGESMFHHVTDGSKLAVWALVNWLKQHQVHFIDCQLENPYLTALGAKSISRAQFLTRLKEAKDFQIPEGMWQAQELVNIYD</sequence>
<accession>A0ABV7CHS0</accession>
<keyword evidence="1 4" id="KW-0963">Cytoplasm</keyword>
<dbReference type="InterPro" id="IPR016181">
    <property type="entry name" value="Acyl_CoA_acyltransferase"/>
</dbReference>
<comment type="catalytic activity">
    <reaction evidence="4">
        <text>N-terminal L-arginyl-[protein] + L-leucyl-tRNA(Leu) = N-terminal L-leucyl-L-arginyl-[protein] + tRNA(Leu) + H(+)</text>
        <dbReference type="Rhea" id="RHEA:50416"/>
        <dbReference type="Rhea" id="RHEA-COMP:9613"/>
        <dbReference type="Rhea" id="RHEA-COMP:9622"/>
        <dbReference type="Rhea" id="RHEA-COMP:12672"/>
        <dbReference type="Rhea" id="RHEA-COMP:12673"/>
        <dbReference type="ChEBI" id="CHEBI:15378"/>
        <dbReference type="ChEBI" id="CHEBI:64719"/>
        <dbReference type="ChEBI" id="CHEBI:78442"/>
        <dbReference type="ChEBI" id="CHEBI:78494"/>
        <dbReference type="ChEBI" id="CHEBI:133044"/>
        <dbReference type="EC" id="2.3.2.6"/>
    </reaction>
</comment>
<comment type="caution">
    <text evidence="5">The sequence shown here is derived from an EMBL/GenBank/DDBJ whole genome shotgun (WGS) entry which is preliminary data.</text>
</comment>
<protein>
    <recommendedName>
        <fullName evidence="4">Leucyl/phenylalanyl-tRNA--protein transferase</fullName>
        <ecNumber evidence="4">2.3.2.6</ecNumber>
    </recommendedName>
    <alternativeName>
        <fullName evidence="4">L/F-transferase</fullName>
    </alternativeName>
    <alternativeName>
        <fullName evidence="4">Leucyltransferase</fullName>
    </alternativeName>
    <alternativeName>
        <fullName evidence="4">Phenyalanyltransferase</fullName>
    </alternativeName>
</protein>
<evidence type="ECO:0000256" key="1">
    <source>
        <dbReference type="ARBA" id="ARBA00022490"/>
    </source>
</evidence>
<comment type="catalytic activity">
    <reaction evidence="4">
        <text>N-terminal L-lysyl-[protein] + L-leucyl-tRNA(Leu) = N-terminal L-leucyl-L-lysyl-[protein] + tRNA(Leu) + H(+)</text>
        <dbReference type="Rhea" id="RHEA:12340"/>
        <dbReference type="Rhea" id="RHEA-COMP:9613"/>
        <dbReference type="Rhea" id="RHEA-COMP:9622"/>
        <dbReference type="Rhea" id="RHEA-COMP:12670"/>
        <dbReference type="Rhea" id="RHEA-COMP:12671"/>
        <dbReference type="ChEBI" id="CHEBI:15378"/>
        <dbReference type="ChEBI" id="CHEBI:65249"/>
        <dbReference type="ChEBI" id="CHEBI:78442"/>
        <dbReference type="ChEBI" id="CHEBI:78494"/>
        <dbReference type="ChEBI" id="CHEBI:133043"/>
        <dbReference type="EC" id="2.3.2.6"/>
    </reaction>
</comment>
<dbReference type="Proteomes" id="UP001595453">
    <property type="component" value="Unassembled WGS sequence"/>
</dbReference>
<evidence type="ECO:0000256" key="3">
    <source>
        <dbReference type="ARBA" id="ARBA00023315"/>
    </source>
</evidence>
<dbReference type="GO" id="GO:0008914">
    <property type="term" value="F:leucyl-tRNA--protein transferase activity"/>
    <property type="evidence" value="ECO:0007669"/>
    <property type="project" value="UniProtKB-EC"/>
</dbReference>
<dbReference type="EC" id="2.3.2.6" evidence="4"/>
<dbReference type="InterPro" id="IPR042203">
    <property type="entry name" value="Leu/Phe-tRNA_Trfase_C"/>
</dbReference>
<dbReference type="HAMAP" id="MF_00688">
    <property type="entry name" value="Leu_Phe_trans"/>
    <property type="match status" value="1"/>
</dbReference>
<dbReference type="Gene3D" id="3.40.630.70">
    <property type="entry name" value="Leucyl/phenylalanyl-tRNA-protein transferase, C-terminal domain"/>
    <property type="match status" value="1"/>
</dbReference>
<evidence type="ECO:0000256" key="4">
    <source>
        <dbReference type="HAMAP-Rule" id="MF_00688"/>
    </source>
</evidence>
<reference evidence="6" key="1">
    <citation type="journal article" date="2019" name="Int. J. Syst. Evol. Microbiol.">
        <title>The Global Catalogue of Microorganisms (GCM) 10K type strain sequencing project: providing services to taxonomists for standard genome sequencing and annotation.</title>
        <authorList>
            <consortium name="The Broad Institute Genomics Platform"/>
            <consortium name="The Broad Institute Genome Sequencing Center for Infectious Disease"/>
            <person name="Wu L."/>
            <person name="Ma J."/>
        </authorList>
    </citation>
    <scope>NUCLEOTIDE SEQUENCE [LARGE SCALE GENOMIC DNA]</scope>
    <source>
        <strain evidence="6">KCTC 42730</strain>
    </source>
</reference>